<proteinExistence type="predicted"/>
<feature type="domain" description="Transcription regulator PadR N-terminal" evidence="1">
    <location>
        <begin position="8"/>
        <end position="78"/>
    </location>
</feature>
<dbReference type="AlphaFoldDB" id="A0A2W4JED4"/>
<dbReference type="Gene3D" id="1.10.10.10">
    <property type="entry name" value="Winged helix-like DNA-binding domain superfamily/Winged helix DNA-binding domain"/>
    <property type="match status" value="1"/>
</dbReference>
<protein>
    <submittedName>
        <fullName evidence="2">PadR family transcriptional regulator</fullName>
    </submittedName>
</protein>
<accession>A0A2W4JED4</accession>
<dbReference type="PANTHER" id="PTHR43252">
    <property type="entry name" value="TRANSCRIPTIONAL REGULATOR YQJI"/>
    <property type="match status" value="1"/>
</dbReference>
<evidence type="ECO:0000313" key="2">
    <source>
        <dbReference type="EMBL" id="PZM97514.1"/>
    </source>
</evidence>
<dbReference type="InterPro" id="IPR036388">
    <property type="entry name" value="WH-like_DNA-bd_sf"/>
</dbReference>
<sequence>MNATSAAVLGLLHDGPATGGELVAAARQRYGAFFSVTRSQVYRELPELARAGLVRPGKRGARASQQYVLTPAGRTAFKQWLKSAAAADHLRSTMLLRLVNAHRLTGRQRAAVVDEVRAHYQEAIAQAKSAARTARATGDETARAVAAFAQAHANAALKLVDALSSSPPVASATSR</sequence>
<dbReference type="Pfam" id="PF03551">
    <property type="entry name" value="PadR"/>
    <property type="match status" value="1"/>
</dbReference>
<dbReference type="InterPro" id="IPR036390">
    <property type="entry name" value="WH_DNA-bd_sf"/>
</dbReference>
<dbReference type="SUPFAM" id="SSF46785">
    <property type="entry name" value="Winged helix' DNA-binding domain"/>
    <property type="match status" value="1"/>
</dbReference>
<evidence type="ECO:0000259" key="1">
    <source>
        <dbReference type="Pfam" id="PF03551"/>
    </source>
</evidence>
<dbReference type="STRING" id="1111738.GCA_000427905_02979"/>
<organism evidence="2">
    <name type="scientific">Thermocrispum agreste</name>
    <dbReference type="NCBI Taxonomy" id="37925"/>
    <lineage>
        <taxon>Bacteria</taxon>
        <taxon>Bacillati</taxon>
        <taxon>Actinomycetota</taxon>
        <taxon>Actinomycetes</taxon>
        <taxon>Pseudonocardiales</taxon>
        <taxon>Pseudonocardiaceae</taxon>
        <taxon>Thermocrispum</taxon>
    </lineage>
</organism>
<dbReference type="InterPro" id="IPR005149">
    <property type="entry name" value="Tscrpt_reg_PadR_N"/>
</dbReference>
<name>A0A2W4JED4_9PSEU</name>
<dbReference type="PANTHER" id="PTHR43252:SF2">
    <property type="entry name" value="TRANSCRIPTION REGULATOR, PADR-LIKE FAMILY"/>
    <property type="match status" value="1"/>
</dbReference>
<reference evidence="2" key="1">
    <citation type="submission" date="2018-05" db="EMBL/GenBank/DDBJ databases">
        <authorList>
            <person name="Lanie J.A."/>
            <person name="Ng W.-L."/>
            <person name="Kazmierczak K.M."/>
            <person name="Andrzejewski T.M."/>
            <person name="Davidsen T.M."/>
            <person name="Wayne K.J."/>
            <person name="Tettelin H."/>
            <person name="Glass J.I."/>
            <person name="Rusch D."/>
            <person name="Podicherti R."/>
            <person name="Tsui H.-C.T."/>
            <person name="Winkler M.E."/>
        </authorList>
    </citation>
    <scope>NUCLEOTIDE SEQUENCE</scope>
    <source>
        <strain evidence="2">ZC4RG45</strain>
    </source>
</reference>
<dbReference type="EMBL" id="QGUI01000306">
    <property type="protein sequence ID" value="PZM97514.1"/>
    <property type="molecule type" value="Genomic_DNA"/>
</dbReference>
<gene>
    <name evidence="2" type="ORF">DIU77_09175</name>
</gene>
<comment type="caution">
    <text evidence="2">The sequence shown here is derived from an EMBL/GenBank/DDBJ whole genome shotgun (WGS) entry which is preliminary data.</text>
</comment>